<dbReference type="InterPro" id="IPR050445">
    <property type="entry name" value="Bact_polysacc_biosynth/exp"/>
</dbReference>
<evidence type="ECO:0000256" key="1">
    <source>
        <dbReference type="SAM" id="Coils"/>
    </source>
</evidence>
<keyword evidence="2" id="KW-0812">Transmembrane</keyword>
<keyword evidence="5" id="KW-1185">Reference proteome</keyword>
<dbReference type="InterPro" id="IPR014345">
    <property type="entry name" value="XrtA_polysacc_chain"/>
</dbReference>
<evidence type="ECO:0000313" key="5">
    <source>
        <dbReference type="Proteomes" id="UP000450676"/>
    </source>
</evidence>
<feature type="coiled-coil region" evidence="1">
    <location>
        <begin position="284"/>
        <end position="384"/>
    </location>
</feature>
<keyword evidence="1" id="KW-0175">Coiled coil</keyword>
<reference evidence="4 5" key="1">
    <citation type="submission" date="2019-12" db="EMBL/GenBank/DDBJ databases">
        <title>Novel species isolated from a subtropical stream in China.</title>
        <authorList>
            <person name="Lu H."/>
        </authorList>
    </citation>
    <scope>NUCLEOTIDE SEQUENCE [LARGE SCALE GENOMIC DNA]</scope>
    <source>
        <strain evidence="4 5">FT127W</strain>
    </source>
</reference>
<gene>
    <name evidence="4" type="ORF">GTP77_17865</name>
</gene>
<dbReference type="RefSeq" id="WP_161073489.1">
    <property type="nucleotide sequence ID" value="NZ_WWCU01000020.1"/>
</dbReference>
<dbReference type="GO" id="GO:0005886">
    <property type="term" value="C:plasma membrane"/>
    <property type="evidence" value="ECO:0007669"/>
    <property type="project" value="TreeGrafter"/>
</dbReference>
<name>A0A7X4KNG1_9BURK</name>
<keyword evidence="2" id="KW-0472">Membrane</keyword>
<keyword evidence="2" id="KW-1133">Transmembrane helix</keyword>
<dbReference type="NCBIfam" id="TIGR03007">
    <property type="entry name" value="pepcterm_ChnLen"/>
    <property type="match status" value="1"/>
</dbReference>
<dbReference type="PANTHER" id="PTHR32309:SF13">
    <property type="entry name" value="FERRIC ENTEROBACTIN TRANSPORT PROTEIN FEPE"/>
    <property type="match status" value="1"/>
</dbReference>
<evidence type="ECO:0000259" key="3">
    <source>
        <dbReference type="Pfam" id="PF13807"/>
    </source>
</evidence>
<dbReference type="PANTHER" id="PTHR32309">
    <property type="entry name" value="TYROSINE-PROTEIN KINASE"/>
    <property type="match status" value="1"/>
</dbReference>
<comment type="caution">
    <text evidence="4">The sequence shown here is derived from an EMBL/GenBank/DDBJ whole genome shotgun (WGS) entry which is preliminary data.</text>
</comment>
<organism evidence="4 5">
    <name type="scientific">Pseudoduganella aquatica</name>
    <dbReference type="NCBI Taxonomy" id="2660641"/>
    <lineage>
        <taxon>Bacteria</taxon>
        <taxon>Pseudomonadati</taxon>
        <taxon>Pseudomonadota</taxon>
        <taxon>Betaproteobacteria</taxon>
        <taxon>Burkholderiales</taxon>
        <taxon>Oxalobacteraceae</taxon>
        <taxon>Telluria group</taxon>
        <taxon>Pseudoduganella</taxon>
    </lineage>
</organism>
<protein>
    <submittedName>
        <fullName evidence="4">Chain length-determining protein</fullName>
    </submittedName>
</protein>
<dbReference type="Proteomes" id="UP000450676">
    <property type="component" value="Unassembled WGS sequence"/>
</dbReference>
<feature type="transmembrane region" description="Helical" evidence="2">
    <location>
        <begin position="483"/>
        <end position="506"/>
    </location>
</feature>
<evidence type="ECO:0000313" key="4">
    <source>
        <dbReference type="EMBL" id="MYN09193.1"/>
    </source>
</evidence>
<dbReference type="GO" id="GO:0004713">
    <property type="term" value="F:protein tyrosine kinase activity"/>
    <property type="evidence" value="ECO:0007669"/>
    <property type="project" value="TreeGrafter"/>
</dbReference>
<dbReference type="InterPro" id="IPR032807">
    <property type="entry name" value="GNVR"/>
</dbReference>
<dbReference type="Pfam" id="PF13807">
    <property type="entry name" value="GNVR"/>
    <property type="match status" value="1"/>
</dbReference>
<feature type="coiled-coil region" evidence="1">
    <location>
        <begin position="168"/>
        <end position="238"/>
    </location>
</feature>
<dbReference type="EMBL" id="WWCU01000020">
    <property type="protein sequence ID" value="MYN09193.1"/>
    <property type="molecule type" value="Genomic_DNA"/>
</dbReference>
<feature type="domain" description="Tyrosine-protein kinase G-rich" evidence="3">
    <location>
        <begin position="363"/>
        <end position="441"/>
    </location>
</feature>
<feature type="transmembrane region" description="Helical" evidence="2">
    <location>
        <begin position="421"/>
        <end position="443"/>
    </location>
</feature>
<dbReference type="AlphaFoldDB" id="A0A7X4KNG1"/>
<evidence type="ECO:0000256" key="2">
    <source>
        <dbReference type="SAM" id="Phobius"/>
    </source>
</evidence>
<sequence>MEELINQLLTHIRGIWKYRWPAIAVAWLVAVGGWIKVATLPDNYQTSARVFVDTQTVLKPLLSGMTSVPNVEQQVAIMSRTLLSRPNIERVIRMVDMDLNTTSARDHELQIEELLSKIKIASTGSYDIYTITYNSPNPRQVRDVVQSLLTIFVEGSFKGKKGESQKAVQFIDDQIKSYEDKLVAAENTVKEFKMAHNALLPRQGLDYGSQLLMSSDALNGAKLELMEAEQSRNAIRAQTTGDEPILGDVAPSAIDNPEIDARITALNKNLDALRLQYTELHPDIASTRRLVAQLEQRKLEESKNRPASSDPGKNFSPMLQQLKVALTEADAKVAAAKVRVQELAARHARLEAQSQAVPEAEAQLAQLNRDYQVNKDNYEKLLSRREVAKLSGDLSSTTEMMSFKIIDPPTIPMRPVGPKRALLYSGVLVAALAAGAAAALMITQVRPTFLSPAELRMFTGMNVLGTVTMNWTPAQQIKRRRSLAGFGAALGCLLLSYSGVLTAALLQ</sequence>
<accession>A0A7X4KNG1</accession>
<proteinExistence type="predicted"/>